<accession>A0ABR6W1C3</accession>
<dbReference type="InterPro" id="IPR010982">
    <property type="entry name" value="Lambda_DNA-bd_dom_sf"/>
</dbReference>
<keyword evidence="3" id="KW-1185">Reference proteome</keyword>
<dbReference type="SMART" id="SM00530">
    <property type="entry name" value="HTH_XRE"/>
    <property type="match status" value="1"/>
</dbReference>
<evidence type="ECO:0000313" key="2">
    <source>
        <dbReference type="EMBL" id="MBC3542436.1"/>
    </source>
</evidence>
<reference evidence="2 3" key="1">
    <citation type="journal article" date="2019" name="Int. J. Syst. Evol. Microbiol.">
        <title>Rufibacter sediminis sp. nov., isolated from freshwater lake sediment.</title>
        <authorList>
            <person name="Qu J.H."/>
            <person name="Zhang L.J."/>
            <person name="Fu Y.H."/>
            <person name="Li H.F."/>
        </authorList>
    </citation>
    <scope>NUCLEOTIDE SEQUENCE [LARGE SCALE GENOMIC DNA]</scope>
    <source>
        <strain evidence="2 3">H-1</strain>
    </source>
</reference>
<dbReference type="PANTHER" id="PTHR40455">
    <property type="entry name" value="ANTITOXIN HIGA"/>
    <property type="match status" value="1"/>
</dbReference>
<feature type="domain" description="HTH cro/C1-type" evidence="1">
    <location>
        <begin position="62"/>
        <end position="115"/>
    </location>
</feature>
<dbReference type="CDD" id="cd00093">
    <property type="entry name" value="HTH_XRE"/>
    <property type="match status" value="1"/>
</dbReference>
<dbReference type="Proteomes" id="UP000659698">
    <property type="component" value="Unassembled WGS sequence"/>
</dbReference>
<dbReference type="PANTHER" id="PTHR40455:SF1">
    <property type="entry name" value="ANTITOXIN HIGA"/>
    <property type="match status" value="1"/>
</dbReference>
<dbReference type="EMBL" id="JACOAF010000061">
    <property type="protein sequence ID" value="MBC3542436.1"/>
    <property type="molecule type" value="Genomic_DNA"/>
</dbReference>
<evidence type="ECO:0000259" key="1">
    <source>
        <dbReference type="PROSITE" id="PS50943"/>
    </source>
</evidence>
<dbReference type="RefSeq" id="WP_186642143.1">
    <property type="nucleotide sequence ID" value="NZ_JACOAF010000061.1"/>
</dbReference>
<comment type="caution">
    <text evidence="2">The sequence shown here is derived from an EMBL/GenBank/DDBJ whole genome shotgun (WGS) entry which is preliminary data.</text>
</comment>
<dbReference type="InterPro" id="IPR039060">
    <property type="entry name" value="Antitox_HigA"/>
</dbReference>
<dbReference type="Gene3D" id="1.10.260.40">
    <property type="entry name" value="lambda repressor-like DNA-binding domains"/>
    <property type="match status" value="1"/>
</dbReference>
<dbReference type="PROSITE" id="PS50943">
    <property type="entry name" value="HTH_CROC1"/>
    <property type="match status" value="1"/>
</dbReference>
<organism evidence="2 3">
    <name type="scientific">Rufibacter sediminis</name>
    <dbReference type="NCBI Taxonomy" id="2762756"/>
    <lineage>
        <taxon>Bacteria</taxon>
        <taxon>Pseudomonadati</taxon>
        <taxon>Bacteroidota</taxon>
        <taxon>Cytophagia</taxon>
        <taxon>Cytophagales</taxon>
        <taxon>Hymenobacteraceae</taxon>
        <taxon>Rufibacter</taxon>
    </lineage>
</organism>
<name>A0ABR6W1C3_9BACT</name>
<dbReference type="SUPFAM" id="SSF47413">
    <property type="entry name" value="lambda repressor-like DNA-binding domains"/>
    <property type="match status" value="1"/>
</dbReference>
<proteinExistence type="predicted"/>
<evidence type="ECO:0000313" key="3">
    <source>
        <dbReference type="Proteomes" id="UP000659698"/>
    </source>
</evidence>
<dbReference type="InterPro" id="IPR001387">
    <property type="entry name" value="Cro/C1-type_HTH"/>
</dbReference>
<protein>
    <submittedName>
        <fullName evidence="2">Transcriptional regulator</fullName>
    </submittedName>
</protein>
<gene>
    <name evidence="2" type="ORF">H7U12_22345</name>
</gene>
<sequence length="128" mass="14625">MISLKLIETEEEYEQMLARIDEIFNATPGSAEAKELELLMLIVNKYEEEHYAIEEPDPIDYIKTRMEELGLKQEDLVPYMGNKGNVSKVLNRKRGLSLEMIRNLHKALGFPLEVLVAEPTLHLNKGAA</sequence>